<accession>A0ABW4EHA1</accession>
<evidence type="ECO:0008006" key="3">
    <source>
        <dbReference type="Google" id="ProtNLM"/>
    </source>
</evidence>
<dbReference type="EMBL" id="JBHUDD010000124">
    <property type="protein sequence ID" value="MFD1510530.1"/>
    <property type="molecule type" value="Genomic_DNA"/>
</dbReference>
<protein>
    <recommendedName>
        <fullName evidence="3">Antitoxin Xre/MbcA/ParS-like toxin-binding domain-containing protein</fullName>
    </recommendedName>
</protein>
<dbReference type="RefSeq" id="WP_379916791.1">
    <property type="nucleotide sequence ID" value="NZ_JBHUDD010000124.1"/>
</dbReference>
<name>A0ABW4EHA1_9RHOB</name>
<organism evidence="1 2">
    <name type="scientific">Lacimonas salitolerans</name>
    <dbReference type="NCBI Taxonomy" id="1323750"/>
    <lineage>
        <taxon>Bacteria</taxon>
        <taxon>Pseudomonadati</taxon>
        <taxon>Pseudomonadota</taxon>
        <taxon>Alphaproteobacteria</taxon>
        <taxon>Rhodobacterales</taxon>
        <taxon>Paracoccaceae</taxon>
        <taxon>Lacimonas</taxon>
    </lineage>
</organism>
<evidence type="ECO:0000313" key="1">
    <source>
        <dbReference type="EMBL" id="MFD1510530.1"/>
    </source>
</evidence>
<gene>
    <name evidence="1" type="ORF">ACFTOW_14150</name>
</gene>
<dbReference type="Proteomes" id="UP001597186">
    <property type="component" value="Unassembled WGS sequence"/>
</dbReference>
<proteinExistence type="predicted"/>
<reference evidence="2" key="1">
    <citation type="journal article" date="2019" name="Int. J. Syst. Evol. Microbiol.">
        <title>The Global Catalogue of Microorganisms (GCM) 10K type strain sequencing project: providing services to taxonomists for standard genome sequencing and annotation.</title>
        <authorList>
            <consortium name="The Broad Institute Genomics Platform"/>
            <consortium name="The Broad Institute Genome Sequencing Center for Infectious Disease"/>
            <person name="Wu L."/>
            <person name="Ma J."/>
        </authorList>
    </citation>
    <scope>NUCLEOTIDE SEQUENCE [LARGE SCALE GENOMIC DNA]</scope>
    <source>
        <strain evidence="2">CGMCC 1.12477</strain>
    </source>
</reference>
<comment type="caution">
    <text evidence="1">The sequence shown here is derived from an EMBL/GenBank/DDBJ whole genome shotgun (WGS) entry which is preliminary data.</text>
</comment>
<dbReference type="InterPro" id="IPR058292">
    <property type="entry name" value="DUF7986"/>
</dbReference>
<sequence>MGELVERHIRRACDLNDIDIYDLQDVIGEHAMAAVDCAFSDLCTVIWEDGSNLANDYLKRRGWKETAINRAYIEALRDSMMSLYEVSDVRRGESFLARDLVRGGDPIRVTERTATKTLVQWDVIATRIVTVRGVVKMAGAVLAVDRGLADEMLALIRRTQSRASEAAANTPAALDPILRARLEAELAKEDTLMSVAAPMITTLWLNDTIQRCLAPMPELANSDGEKLEFMTLHYRLLPGLTAANVAEALAGTPDMRDEEDGQHWIWFAPEKSNRKGRKTPQTGEIDTGRTIYGHLTLSPSKLEVMVNSEARATRIRDILAPILDGLVSDPLIERVTPEQAMAARGGASAPKVQSLPEGMSPKDMREAVHQVLDRQYRNVLSQKVPMLGDKTPRQAVRSAKGRLAVANWLKGFEQNNARLPADDPMHDYDFSWMWEELGITDLRS</sequence>
<keyword evidence="2" id="KW-1185">Reference proteome</keyword>
<dbReference type="Pfam" id="PF25948">
    <property type="entry name" value="DUF7986"/>
    <property type="match status" value="1"/>
</dbReference>
<evidence type="ECO:0000313" key="2">
    <source>
        <dbReference type="Proteomes" id="UP001597186"/>
    </source>
</evidence>